<protein>
    <submittedName>
        <fullName evidence="2">Suppressor of fused protein (SUFU)</fullName>
    </submittedName>
</protein>
<evidence type="ECO:0000313" key="3">
    <source>
        <dbReference type="Proteomes" id="UP000268829"/>
    </source>
</evidence>
<dbReference type="AlphaFoldDB" id="A0A3M8APN6"/>
<comment type="caution">
    <text evidence="2">The sequence shown here is derived from an EMBL/GenBank/DDBJ whole genome shotgun (WGS) entry which is preliminary data.</text>
</comment>
<dbReference type="InterPro" id="IPR020941">
    <property type="entry name" value="SUFU-like_domain"/>
</dbReference>
<dbReference type="RefSeq" id="WP_122906537.1">
    <property type="nucleotide sequence ID" value="NZ_RHHS01000052.1"/>
</dbReference>
<gene>
    <name evidence="2" type="ORF">EDM57_20465</name>
</gene>
<dbReference type="Pfam" id="PF05076">
    <property type="entry name" value="SUFU"/>
    <property type="match status" value="1"/>
</dbReference>
<dbReference type="EMBL" id="RHHS01000052">
    <property type="protein sequence ID" value="RNB53019.1"/>
    <property type="molecule type" value="Genomic_DNA"/>
</dbReference>
<accession>A0A3M8APN6</accession>
<reference evidence="2 3" key="1">
    <citation type="submission" date="2018-10" db="EMBL/GenBank/DDBJ databases">
        <title>Phylogenomics of Brevibacillus.</title>
        <authorList>
            <person name="Dunlap C."/>
        </authorList>
    </citation>
    <scope>NUCLEOTIDE SEQUENCE [LARGE SCALE GENOMIC DNA]</scope>
    <source>
        <strain evidence="2 3">DSM 100115</strain>
    </source>
</reference>
<dbReference type="OrthoDB" id="2476027at2"/>
<organism evidence="2 3">
    <name type="scientific">Brevibacillus gelatini</name>
    <dbReference type="NCBI Taxonomy" id="1655277"/>
    <lineage>
        <taxon>Bacteria</taxon>
        <taxon>Bacillati</taxon>
        <taxon>Bacillota</taxon>
        <taxon>Bacilli</taxon>
        <taxon>Bacillales</taxon>
        <taxon>Paenibacillaceae</taxon>
        <taxon>Brevibacillus</taxon>
    </lineage>
</organism>
<feature type="domain" description="Suppressor of fused-like" evidence="1">
    <location>
        <begin position="35"/>
        <end position="166"/>
    </location>
</feature>
<proteinExistence type="predicted"/>
<evidence type="ECO:0000313" key="2">
    <source>
        <dbReference type="EMBL" id="RNB53019.1"/>
    </source>
</evidence>
<sequence>MLVTRQLIHHCERFWGSRGELYQLEEADVLIGVYPASRRRGWWTYVTLELHKTGARECMLYSYRFQKEMIAHLATIASQVIRQWDKERTRVQAGDVFKLADVIVEGSVLNHAVLTPAFFEDVGFEYYTNGTDVIRFMMLHAIAESEARYVESFGLDALQERFADFGVDSLHVLRTPAI</sequence>
<keyword evidence="3" id="KW-1185">Reference proteome</keyword>
<name>A0A3M8APN6_9BACL</name>
<evidence type="ECO:0000259" key="1">
    <source>
        <dbReference type="Pfam" id="PF05076"/>
    </source>
</evidence>
<dbReference type="Proteomes" id="UP000268829">
    <property type="component" value="Unassembled WGS sequence"/>
</dbReference>